<accession>A0A1J5S4M0</accession>
<sequence>MNLSFEKVILIVGAGAVENSWQPIIKVLEPEYNFEFDSDAANCFLALMVYQLRFLANQKDENSKQYLKQMLFDFTEIKSRVARELITFQKNKLISPRKEYFSILDKFIFQKHVKFALMSTNWDTVIDDATNYYGHSNEPISNGLIPTFHIHGSIVNPSGLYLPSEITKEPYRTESEDLNMIKNHATVAKAIADCNRVILYGLSLDPLDAELLQILGIGWDSDNLREIIVINPDHKKIAKRVKLVLNDFKRNINLIAYSPDDLTTKIQY</sequence>
<gene>
    <name evidence="1" type="ORF">GALL_149150</name>
</gene>
<evidence type="ECO:0000313" key="1">
    <source>
        <dbReference type="EMBL" id="OIR02915.1"/>
    </source>
</evidence>
<name>A0A1J5S4M0_9ZZZZ</name>
<reference evidence="1" key="1">
    <citation type="submission" date="2016-10" db="EMBL/GenBank/DDBJ databases">
        <title>Sequence of Gallionella enrichment culture.</title>
        <authorList>
            <person name="Poehlein A."/>
            <person name="Muehling M."/>
            <person name="Daniel R."/>
        </authorList>
    </citation>
    <scope>NUCLEOTIDE SEQUENCE</scope>
</reference>
<comment type="caution">
    <text evidence="1">The sequence shown here is derived from an EMBL/GenBank/DDBJ whole genome shotgun (WGS) entry which is preliminary data.</text>
</comment>
<organism evidence="1">
    <name type="scientific">mine drainage metagenome</name>
    <dbReference type="NCBI Taxonomy" id="410659"/>
    <lineage>
        <taxon>unclassified sequences</taxon>
        <taxon>metagenomes</taxon>
        <taxon>ecological metagenomes</taxon>
    </lineage>
</organism>
<proteinExistence type="predicted"/>
<protein>
    <recommendedName>
        <fullName evidence="2">SIR2-like domain-containing protein</fullName>
    </recommendedName>
</protein>
<evidence type="ECO:0008006" key="2">
    <source>
        <dbReference type="Google" id="ProtNLM"/>
    </source>
</evidence>
<dbReference type="EMBL" id="MLJW01000070">
    <property type="protein sequence ID" value="OIR02915.1"/>
    <property type="molecule type" value="Genomic_DNA"/>
</dbReference>
<dbReference type="AlphaFoldDB" id="A0A1J5S4M0"/>